<evidence type="ECO:0000256" key="1">
    <source>
        <dbReference type="SAM" id="SignalP"/>
    </source>
</evidence>
<keyword evidence="3" id="KW-1185">Reference proteome</keyword>
<dbReference type="AlphaFoldDB" id="A0A2Z6IG29"/>
<name>A0A2Z6IG29_ACIFI</name>
<keyword evidence="1" id="KW-0732">Signal</keyword>
<organism evidence="2 3">
    <name type="scientific">Acidithiobacillus ferridurans</name>
    <dbReference type="NCBI Taxonomy" id="1232575"/>
    <lineage>
        <taxon>Bacteria</taxon>
        <taxon>Pseudomonadati</taxon>
        <taxon>Pseudomonadota</taxon>
        <taxon>Acidithiobacillia</taxon>
        <taxon>Acidithiobacillales</taxon>
        <taxon>Acidithiobacillaceae</taxon>
        <taxon>Acidithiobacillus</taxon>
    </lineage>
</organism>
<feature type="signal peptide" evidence="1">
    <location>
        <begin position="1"/>
        <end position="26"/>
    </location>
</feature>
<reference evidence="2 3" key="1">
    <citation type="journal article" date="2018" name="Microbiol. Resour. Announc.">
        <title>Complete Genome Sequence of Acidithiobacillus ferridurans JCM 18981.</title>
        <authorList>
            <person name="Miyauchi T."/>
            <person name="Kouzuma A."/>
            <person name="Abe T."/>
            <person name="Watanabe K."/>
        </authorList>
    </citation>
    <scope>NUCLEOTIDE SEQUENCE [LARGE SCALE GENOMIC DNA]</scope>
    <source>
        <strain evidence="3">ATCC 33020 / DSM 29468 / JCM 18981 / 11Fe</strain>
    </source>
</reference>
<proteinExistence type="predicted"/>
<accession>A0A2Z6IG29</accession>
<feature type="chain" id="PRO_5016265862" evidence="1">
    <location>
        <begin position="27"/>
        <end position="349"/>
    </location>
</feature>
<protein>
    <submittedName>
        <fullName evidence="2">Uncharacterized protein</fullName>
    </submittedName>
</protein>
<dbReference type="KEGG" id="afj:AFERRID_08390"/>
<evidence type="ECO:0000313" key="3">
    <source>
        <dbReference type="Proteomes" id="UP000280188"/>
    </source>
</evidence>
<dbReference type="EMBL" id="AP018795">
    <property type="protein sequence ID" value="BBF64621.1"/>
    <property type="molecule type" value="Genomic_DNA"/>
</dbReference>
<dbReference type="RefSeq" id="WP_126604417.1">
    <property type="nucleotide sequence ID" value="NZ_AP018795.1"/>
</dbReference>
<evidence type="ECO:0000313" key="2">
    <source>
        <dbReference type="EMBL" id="BBF64621.1"/>
    </source>
</evidence>
<sequence>MWKKLNKGLMALLAGLFLTLPGLPAAQGQETPSDHTWQVIVDLRPLRLVGDRKKPLPGYWQKRNLAFNDRAVPLARVLYPKPGKGVEIGISDSLQGHFTDTQGIQTLYLAYKYFAGSEAVNPNPYFARQPDMAYSPKYNDDALILTQGQRILGFLPMDRLPWFHYPVYHDPKDPDQGLAPDNTFIAQKDDEFSPYTYGFTHLPKIGGMGAVFAIGGRMGFWGRHGWEDHTGDYIGNVYTENYALNLLRFEGNRLVLLATFPHAHEVHFCGMPQDKGSLRNQVIAYRPDPGDPAKLQFRIQTYAAPCNWHKPAIEVPIKGPLKLVKTEIVTVTPEVLGPLLPFPGGKSVP</sequence>
<gene>
    <name evidence="2" type="ORF">AFERRID_08390</name>
</gene>
<dbReference type="Proteomes" id="UP000280188">
    <property type="component" value="Chromosome"/>
</dbReference>